<protein>
    <recommendedName>
        <fullName evidence="3">Phage protein</fullName>
    </recommendedName>
</protein>
<dbReference type="EMBL" id="BAABCK010000021">
    <property type="protein sequence ID" value="GAA3723077.1"/>
    <property type="molecule type" value="Genomic_DNA"/>
</dbReference>
<name>A0ABP7ER14_9STAP</name>
<evidence type="ECO:0008006" key="3">
    <source>
        <dbReference type="Google" id="ProtNLM"/>
    </source>
</evidence>
<reference evidence="2" key="1">
    <citation type="journal article" date="2019" name="Int. J. Syst. Evol. Microbiol.">
        <title>The Global Catalogue of Microorganisms (GCM) 10K type strain sequencing project: providing services to taxonomists for standard genome sequencing and annotation.</title>
        <authorList>
            <consortium name="The Broad Institute Genomics Platform"/>
            <consortium name="The Broad Institute Genome Sequencing Center for Infectious Disease"/>
            <person name="Wu L."/>
            <person name="Ma J."/>
        </authorList>
    </citation>
    <scope>NUCLEOTIDE SEQUENCE [LARGE SCALE GENOMIC DNA]</scope>
    <source>
        <strain evidence="2">JCM 16981</strain>
    </source>
</reference>
<evidence type="ECO:0000313" key="2">
    <source>
        <dbReference type="Proteomes" id="UP001500920"/>
    </source>
</evidence>
<comment type="caution">
    <text evidence="1">The sequence shown here is derived from an EMBL/GenBank/DDBJ whole genome shotgun (WGS) entry which is preliminary data.</text>
</comment>
<gene>
    <name evidence="1" type="ORF">GCM10022378_11450</name>
</gene>
<dbReference type="RefSeq" id="WP_344702310.1">
    <property type="nucleotide sequence ID" value="NZ_BAABCK010000021.1"/>
</dbReference>
<keyword evidence="2" id="KW-1185">Reference proteome</keyword>
<evidence type="ECO:0000313" key="1">
    <source>
        <dbReference type="EMBL" id="GAA3723077.1"/>
    </source>
</evidence>
<organism evidence="1 2">
    <name type="scientific">Salinicoccus jeotgali</name>
    <dbReference type="NCBI Taxonomy" id="381634"/>
    <lineage>
        <taxon>Bacteria</taxon>
        <taxon>Bacillati</taxon>
        <taxon>Bacillota</taxon>
        <taxon>Bacilli</taxon>
        <taxon>Bacillales</taxon>
        <taxon>Staphylococcaceae</taxon>
        <taxon>Salinicoccus</taxon>
    </lineage>
</organism>
<accession>A0ABP7ER14</accession>
<dbReference type="Proteomes" id="UP001500920">
    <property type="component" value="Unassembled WGS sequence"/>
</dbReference>
<proteinExistence type="predicted"/>
<sequence>MSEHEYPYLEKAVKYYEERFERRNPIRDERDEYNDLKTALRKAKAFDEIVELEPKNLKYVDRPHLLRNQIMDIIWQYESEELE</sequence>